<name>A0A382FQH3_9ZZZZ</name>
<sequence>MKITFHTMVVYTYQSIFDDGHEAER</sequence>
<accession>A0A382FQH3</accession>
<reference evidence="1" key="1">
    <citation type="submission" date="2018-05" db="EMBL/GenBank/DDBJ databases">
        <authorList>
            <person name="Lanie J.A."/>
            <person name="Ng W.-L."/>
            <person name="Kazmierczak K.M."/>
            <person name="Andrzejewski T.M."/>
            <person name="Davidsen T.M."/>
            <person name="Wayne K.J."/>
            <person name="Tettelin H."/>
            <person name="Glass J.I."/>
            <person name="Rusch D."/>
            <person name="Podicherti R."/>
            <person name="Tsui H.-C.T."/>
            <person name="Winkler M.E."/>
        </authorList>
    </citation>
    <scope>NUCLEOTIDE SEQUENCE</scope>
</reference>
<evidence type="ECO:0000313" key="1">
    <source>
        <dbReference type="EMBL" id="SVB64855.1"/>
    </source>
</evidence>
<organism evidence="1">
    <name type="scientific">marine metagenome</name>
    <dbReference type="NCBI Taxonomy" id="408172"/>
    <lineage>
        <taxon>unclassified sequences</taxon>
        <taxon>metagenomes</taxon>
        <taxon>ecological metagenomes</taxon>
    </lineage>
</organism>
<proteinExistence type="predicted"/>
<dbReference type="AlphaFoldDB" id="A0A382FQH3"/>
<dbReference type="EMBL" id="UINC01051103">
    <property type="protein sequence ID" value="SVB64855.1"/>
    <property type="molecule type" value="Genomic_DNA"/>
</dbReference>
<gene>
    <name evidence="1" type="ORF">METZ01_LOCUS217709</name>
</gene>
<protein>
    <submittedName>
        <fullName evidence="1">Uncharacterized protein</fullName>
    </submittedName>
</protein>